<reference evidence="2 3" key="1">
    <citation type="submission" date="2020-01" db="EMBL/GenBank/DDBJ databases">
        <title>Insect and environment-associated Actinomycetes.</title>
        <authorList>
            <person name="Currrie C."/>
            <person name="Chevrette M."/>
            <person name="Carlson C."/>
            <person name="Stubbendieck R."/>
            <person name="Wendt-Pienkowski E."/>
        </authorList>
    </citation>
    <scope>NUCLEOTIDE SEQUENCE [LARGE SCALE GENOMIC DNA]</scope>
    <source>
        <strain evidence="2 3">SID11342</strain>
    </source>
</reference>
<dbReference type="GeneID" id="97292394"/>
<accession>A0A6N9TZD8</accession>
<dbReference type="SMART" id="SM00849">
    <property type="entry name" value="Lactamase_B"/>
    <property type="match status" value="1"/>
</dbReference>
<evidence type="ECO:0000259" key="1">
    <source>
        <dbReference type="SMART" id="SM00849"/>
    </source>
</evidence>
<comment type="caution">
    <text evidence="2">The sequence shown here is derived from an EMBL/GenBank/DDBJ whole genome shotgun (WGS) entry which is preliminary data.</text>
</comment>
<evidence type="ECO:0000313" key="3">
    <source>
        <dbReference type="Proteomes" id="UP000471293"/>
    </source>
</evidence>
<proteinExistence type="predicted"/>
<dbReference type="Proteomes" id="UP000471293">
    <property type="component" value="Unassembled WGS sequence"/>
</dbReference>
<dbReference type="InterPro" id="IPR001279">
    <property type="entry name" value="Metallo-B-lactamas"/>
</dbReference>
<dbReference type="EMBL" id="JAAGLQ010000185">
    <property type="protein sequence ID" value="NEA15652.1"/>
    <property type="molecule type" value="Genomic_DNA"/>
</dbReference>
<keyword evidence="2" id="KW-0378">Hydrolase</keyword>
<gene>
    <name evidence="2" type="ORF">G3I29_08925</name>
</gene>
<dbReference type="NCBIfam" id="NF001911">
    <property type="entry name" value="PRK00685.1"/>
    <property type="match status" value="1"/>
</dbReference>
<sequence length="222" mass="23747">MPTLRFYGHACFGLETTTLNLLIDPWLSGNPELGAIPSDLRPPTHILVTHNHRDHVGDAIELSKTYGAPIITTPSAARHYKGEGATTAPLHLGGRLPLDGASVKCVNAIHDSPLGIGETWRVELGAPCGFVVDIDGKSVYHAGDTALFGDMALFAPVDVALLPIDGRMVMEPTDAVRAAQLLQAGTVVPMHWRDQDPHAFVDLLTDAGITGHVMKNGETREL</sequence>
<dbReference type="AlphaFoldDB" id="A0A6N9TZD8"/>
<dbReference type="Pfam" id="PF12706">
    <property type="entry name" value="Lactamase_B_2"/>
    <property type="match status" value="1"/>
</dbReference>
<dbReference type="SUPFAM" id="SSF56281">
    <property type="entry name" value="Metallo-hydrolase/oxidoreductase"/>
    <property type="match status" value="1"/>
</dbReference>
<feature type="domain" description="Metallo-beta-lactamase" evidence="1">
    <location>
        <begin position="8"/>
        <end position="191"/>
    </location>
</feature>
<dbReference type="RefSeq" id="WP_103492919.1">
    <property type="nucleotide sequence ID" value="NZ_CP109044.1"/>
</dbReference>
<organism evidence="2 3">
    <name type="scientific">Streptomyces halstedii</name>
    <dbReference type="NCBI Taxonomy" id="1944"/>
    <lineage>
        <taxon>Bacteria</taxon>
        <taxon>Bacillati</taxon>
        <taxon>Actinomycetota</taxon>
        <taxon>Actinomycetes</taxon>
        <taxon>Kitasatosporales</taxon>
        <taxon>Streptomycetaceae</taxon>
        <taxon>Streptomyces</taxon>
    </lineage>
</organism>
<name>A0A6N9TZD8_STRHA</name>
<dbReference type="Gene3D" id="3.60.15.10">
    <property type="entry name" value="Ribonuclease Z/Hydroxyacylglutathione hydrolase-like"/>
    <property type="match status" value="1"/>
</dbReference>
<dbReference type="InterPro" id="IPR036866">
    <property type="entry name" value="RibonucZ/Hydroxyglut_hydro"/>
</dbReference>
<dbReference type="PANTHER" id="PTHR43546">
    <property type="entry name" value="UPF0173 METAL-DEPENDENT HYDROLASE MJ1163-RELATED"/>
    <property type="match status" value="1"/>
</dbReference>
<evidence type="ECO:0000313" key="2">
    <source>
        <dbReference type="EMBL" id="NEA15652.1"/>
    </source>
</evidence>
<dbReference type="InterPro" id="IPR050114">
    <property type="entry name" value="UPF0173_UPF0282_UlaG_hydrolase"/>
</dbReference>
<dbReference type="PANTHER" id="PTHR43546:SF3">
    <property type="entry name" value="UPF0173 METAL-DEPENDENT HYDROLASE MJ1163"/>
    <property type="match status" value="1"/>
</dbReference>
<protein>
    <submittedName>
        <fullName evidence="2">Metal-dependent hydrolase</fullName>
    </submittedName>
</protein>
<dbReference type="GO" id="GO:0016787">
    <property type="term" value="F:hydrolase activity"/>
    <property type="evidence" value="ECO:0007669"/>
    <property type="project" value="UniProtKB-KW"/>
</dbReference>